<accession>A0A2I2FA22</accession>
<keyword evidence="2" id="KW-1185">Reference proteome</keyword>
<dbReference type="GO" id="GO:0008237">
    <property type="term" value="F:metallopeptidase activity"/>
    <property type="evidence" value="ECO:0007669"/>
    <property type="project" value="InterPro"/>
</dbReference>
<proteinExistence type="predicted"/>
<protein>
    <recommendedName>
        <fullName evidence="3">Lysine-specific metallo-endopeptidase domain-containing protein</fullName>
    </recommendedName>
</protein>
<dbReference type="EMBL" id="KZ559142">
    <property type="protein sequence ID" value="PLB37477.1"/>
    <property type="molecule type" value="Genomic_DNA"/>
</dbReference>
<dbReference type="InterPro" id="IPR024079">
    <property type="entry name" value="MetalloPept_cat_dom_sf"/>
</dbReference>
<dbReference type="GeneID" id="36523673"/>
<dbReference type="STRING" id="41067.A0A2I2FA22"/>
<reference evidence="1 2" key="1">
    <citation type="submission" date="2017-12" db="EMBL/GenBank/DDBJ databases">
        <authorList>
            <consortium name="DOE Joint Genome Institute"/>
            <person name="Haridas S."/>
            <person name="Kjaerbolling I."/>
            <person name="Vesth T.C."/>
            <person name="Frisvad J.C."/>
            <person name="Nybo J.L."/>
            <person name="Theobald S."/>
            <person name="Kuo A."/>
            <person name="Bowyer P."/>
            <person name="Matsuda Y."/>
            <person name="Mondo S."/>
            <person name="Lyhne E.K."/>
            <person name="Kogle M.E."/>
            <person name="Clum A."/>
            <person name="Lipzen A."/>
            <person name="Salamov A."/>
            <person name="Ngan C.Y."/>
            <person name="Daum C."/>
            <person name="Chiniquy J."/>
            <person name="Barry K."/>
            <person name="LaButti K."/>
            <person name="Simmons B.A."/>
            <person name="Magnuson J.K."/>
            <person name="Mortensen U.H."/>
            <person name="Larsen T.O."/>
            <person name="Grigoriev I.V."/>
            <person name="Baker S.E."/>
            <person name="Andersen M.R."/>
            <person name="Nordberg H.P."/>
            <person name="Cantor M.N."/>
            <person name="Hua S.X."/>
        </authorList>
    </citation>
    <scope>NUCLEOTIDE SEQUENCE [LARGE SCALE GENOMIC DNA]</scope>
    <source>
        <strain evidence="1 2">CBS 102.13</strain>
    </source>
</reference>
<sequence length="267" mass="30366">MLEDNDDETYSIRDMLFPKLPFKELGKPREALQKVSKSMTLNSGRDAGVKDMRDPIIFCDLDRFEKIASVKAGEPDAYRNKLTNKIDDDPNGMLVTCMNEKKITGYSSRFEGEDSANSQDFIQLCPWWLKLMERDDVQKDLSKWDDAKWAKMNLDHYDFKPTQETWLDTIYTFERTLIHEFSHTANGGMTADMKGPDGSTLYGWQKCASPPLGLKMYNNADSVALFCVAADLANKKMQRPLKDGNLKRLCAGPGKPYPGSNKKCDIM</sequence>
<dbReference type="OrthoDB" id="4491248at2759"/>
<organism evidence="1 2">
    <name type="scientific">Aspergillus candidus</name>
    <dbReference type="NCBI Taxonomy" id="41067"/>
    <lineage>
        <taxon>Eukaryota</taxon>
        <taxon>Fungi</taxon>
        <taxon>Dikarya</taxon>
        <taxon>Ascomycota</taxon>
        <taxon>Pezizomycotina</taxon>
        <taxon>Eurotiomycetes</taxon>
        <taxon>Eurotiomycetidae</taxon>
        <taxon>Eurotiales</taxon>
        <taxon>Aspergillaceae</taxon>
        <taxon>Aspergillus</taxon>
        <taxon>Aspergillus subgen. Circumdati</taxon>
    </lineage>
</organism>
<dbReference type="Proteomes" id="UP000234585">
    <property type="component" value="Unassembled WGS sequence"/>
</dbReference>
<dbReference type="Gene3D" id="3.40.390.10">
    <property type="entry name" value="Collagenase (Catalytic Domain)"/>
    <property type="match status" value="1"/>
</dbReference>
<evidence type="ECO:0008006" key="3">
    <source>
        <dbReference type="Google" id="ProtNLM"/>
    </source>
</evidence>
<gene>
    <name evidence="1" type="ORF">BDW47DRAFT_126181</name>
</gene>
<name>A0A2I2FA22_ASPCN</name>
<dbReference type="AlphaFoldDB" id="A0A2I2FA22"/>
<evidence type="ECO:0000313" key="2">
    <source>
        <dbReference type="Proteomes" id="UP000234585"/>
    </source>
</evidence>
<dbReference type="RefSeq" id="XP_024671489.1">
    <property type="nucleotide sequence ID" value="XM_024816513.1"/>
</dbReference>
<evidence type="ECO:0000313" key="1">
    <source>
        <dbReference type="EMBL" id="PLB37477.1"/>
    </source>
</evidence>